<keyword evidence="1" id="KW-1185">Reference proteome</keyword>
<name>A0A915KLU5_ROMCU</name>
<protein>
    <submittedName>
        <fullName evidence="2">Uncharacterized protein</fullName>
    </submittedName>
</protein>
<dbReference type="Proteomes" id="UP000887565">
    <property type="component" value="Unplaced"/>
</dbReference>
<evidence type="ECO:0000313" key="2">
    <source>
        <dbReference type="WBParaSite" id="nRc.2.0.1.t39403-RA"/>
    </source>
</evidence>
<sequence>MKNLSGAVAERLSNDPTIQNLRAGVVQFSNGLSYSQMRMDDYDSSFSKKLQYMEKL</sequence>
<evidence type="ECO:0000313" key="1">
    <source>
        <dbReference type="Proteomes" id="UP000887565"/>
    </source>
</evidence>
<dbReference type="WBParaSite" id="nRc.2.0.1.t39403-RA">
    <property type="protein sequence ID" value="nRc.2.0.1.t39403-RA"/>
    <property type="gene ID" value="nRc.2.0.1.g39403"/>
</dbReference>
<reference evidence="2" key="1">
    <citation type="submission" date="2022-11" db="UniProtKB">
        <authorList>
            <consortium name="WormBaseParasite"/>
        </authorList>
    </citation>
    <scope>IDENTIFICATION</scope>
</reference>
<organism evidence="1 2">
    <name type="scientific">Romanomermis culicivorax</name>
    <name type="common">Nematode worm</name>
    <dbReference type="NCBI Taxonomy" id="13658"/>
    <lineage>
        <taxon>Eukaryota</taxon>
        <taxon>Metazoa</taxon>
        <taxon>Ecdysozoa</taxon>
        <taxon>Nematoda</taxon>
        <taxon>Enoplea</taxon>
        <taxon>Dorylaimia</taxon>
        <taxon>Mermithida</taxon>
        <taxon>Mermithoidea</taxon>
        <taxon>Mermithidae</taxon>
        <taxon>Romanomermis</taxon>
    </lineage>
</organism>
<accession>A0A915KLU5</accession>
<proteinExistence type="predicted"/>
<dbReference type="AlphaFoldDB" id="A0A915KLU5"/>